<gene>
    <name evidence="1" type="ordered locus">Metbo_1682</name>
</gene>
<evidence type="ECO:0000313" key="2">
    <source>
        <dbReference type="Proteomes" id="UP000007490"/>
    </source>
</evidence>
<dbReference type="Proteomes" id="UP000007490">
    <property type="component" value="Chromosome"/>
</dbReference>
<reference evidence="1 2" key="2">
    <citation type="journal article" date="2014" name="Int. J. Syst. Evol. Microbiol.">
        <title>Methanobacterium paludis sp. nov. and a novel strain of Methanobacterium lacus isolated from northern peatlands.</title>
        <authorList>
            <person name="Cadillo-Quiroz H."/>
            <person name="Brauer S.L."/>
            <person name="Goodson N."/>
            <person name="Yavitt J.B."/>
            <person name="Zinder S.H."/>
        </authorList>
    </citation>
    <scope>NUCLEOTIDE SEQUENCE [LARGE SCALE GENOMIC DNA]</scope>
    <source>
        <strain evidence="1 2">AL-21</strain>
    </source>
</reference>
<dbReference type="RefSeq" id="WP_013645259.1">
    <property type="nucleotide sequence ID" value="NC_015216.1"/>
</dbReference>
<dbReference type="KEGG" id="mel:Metbo_1682"/>
<reference evidence="2" key="1">
    <citation type="submission" date="2011-02" db="EMBL/GenBank/DDBJ databases">
        <title>Complete sequence of Methanobacterium sp. AL-21.</title>
        <authorList>
            <consortium name="US DOE Joint Genome Institute"/>
            <person name="Lucas S."/>
            <person name="Copeland A."/>
            <person name="Lapidus A."/>
            <person name="Cheng J.-F."/>
            <person name="Goodwin L."/>
            <person name="Pitluck S."/>
            <person name="Chertkov O."/>
            <person name="Detter J.C."/>
            <person name="Han C."/>
            <person name="Tapia R."/>
            <person name="Land M."/>
            <person name="Hauser L."/>
            <person name="Kyrpides N."/>
            <person name="Ivanova N."/>
            <person name="Mikhailova N."/>
            <person name="Pagani I."/>
            <person name="Cadillo-Quiroz H."/>
            <person name="Imachi H."/>
            <person name="Zinder S."/>
            <person name="Liu W."/>
            <person name="Woyke T."/>
        </authorList>
    </citation>
    <scope>NUCLEOTIDE SEQUENCE [LARGE SCALE GENOMIC DNA]</scope>
    <source>
        <strain evidence="2">AL-21</strain>
    </source>
</reference>
<evidence type="ECO:0000313" key="1">
    <source>
        <dbReference type="EMBL" id="ADZ09908.1"/>
    </source>
</evidence>
<dbReference type="GeneID" id="10278139"/>
<keyword evidence="2" id="KW-1185">Reference proteome</keyword>
<protein>
    <submittedName>
        <fullName evidence="1">Uncharacterized protein</fullName>
    </submittedName>
</protein>
<dbReference type="EMBL" id="CP002551">
    <property type="protein sequence ID" value="ADZ09908.1"/>
    <property type="molecule type" value="Genomic_DNA"/>
</dbReference>
<dbReference type="HOGENOM" id="CLU_1485893_0_0_2"/>
<dbReference type="AlphaFoldDB" id="F0T9M9"/>
<organism evidence="1 2">
    <name type="scientific">Methanobacterium lacus (strain AL-21)</name>
    <dbReference type="NCBI Taxonomy" id="877455"/>
    <lineage>
        <taxon>Archaea</taxon>
        <taxon>Methanobacteriati</taxon>
        <taxon>Methanobacteriota</taxon>
        <taxon>Methanomada group</taxon>
        <taxon>Methanobacteria</taxon>
        <taxon>Methanobacteriales</taxon>
        <taxon>Methanobacteriaceae</taxon>
        <taxon>Methanobacterium</taxon>
    </lineage>
</organism>
<name>F0T9M9_METLA</name>
<accession>F0T9M9</accession>
<sequence length="181" mass="20243" precursor="true">MDKKDLILILAVFSVLVMCSTVFATGNVNSSKISSSTNLGNSKYPKLIDAGVTLTKGYGVKKNSAGHYSIGIADKIYPGMNKPTKYYWKTYLYQNGTIVIYTHFYHTTLKKEIYQTIVIGNYATKNGNIVYHSVSPKSWGASSYKTLDGLWSTPLQFYWNKSNGYPSFRERMINNAPTGAE</sequence>
<proteinExistence type="predicted"/>